<comment type="caution">
    <text evidence="2">The sequence shown here is derived from an EMBL/GenBank/DDBJ whole genome shotgun (WGS) entry which is preliminary data.</text>
</comment>
<evidence type="ECO:0000313" key="3">
    <source>
        <dbReference type="Proteomes" id="UP000078113"/>
    </source>
</evidence>
<feature type="compositionally biased region" description="Low complexity" evidence="1">
    <location>
        <begin position="56"/>
        <end position="84"/>
    </location>
</feature>
<feature type="region of interest" description="Disordered" evidence="1">
    <location>
        <begin position="140"/>
        <end position="163"/>
    </location>
</feature>
<dbReference type="AlphaFoldDB" id="A0A8X7NCL9"/>
<feature type="region of interest" description="Disordered" evidence="1">
    <location>
        <begin position="49"/>
        <end position="87"/>
    </location>
</feature>
<protein>
    <submittedName>
        <fullName evidence="2">Uncharacterized protein</fullName>
    </submittedName>
</protein>
<name>A0A8X7NCL9_9BASI</name>
<accession>A0A8X7NCL9</accession>
<proteinExistence type="predicted"/>
<gene>
    <name evidence="2" type="ORF">A4X09_0g2301</name>
</gene>
<sequence>MTTGSNGGRVAQLDHHHWILILIGGACTRQQGGQGLGREGNQLLLRRRENPSSNDSMTAPSPSRPSSSTTRISAPNKNSKPSPSWTLDEHVSHLTSLLKAYPAAEELQSTWDGYSTTSATKGSDSLALGLKNYKAALDSGRRIGGNDSNKVVQQAAGPSSTPTPSGLPLWTVVRILKASWHADGSWPLVGADASEEETFLSILPASNPAQQNGTVAEATPPTMRIPRSVHPAGLLVKRKAPLVTTMAMEPGPPARPDPTPDQVAQAYRSRGIAVPDPPAYVPSDDEDGAVADPAGPAANDNDSA</sequence>
<evidence type="ECO:0000256" key="1">
    <source>
        <dbReference type="SAM" id="MobiDB-lite"/>
    </source>
</evidence>
<reference evidence="2" key="1">
    <citation type="submission" date="2016-04" db="EMBL/GenBank/DDBJ databases">
        <authorList>
            <person name="Nguyen H.D."/>
            <person name="Samba Siva P."/>
            <person name="Cullis J."/>
            <person name="Levesque C.A."/>
            <person name="Hambleton S."/>
        </authorList>
    </citation>
    <scope>NUCLEOTIDE SEQUENCE</scope>
    <source>
        <strain evidence="2">DAOMC 236422</strain>
    </source>
</reference>
<organism evidence="2 3">
    <name type="scientific">Tilletia walkeri</name>
    <dbReference type="NCBI Taxonomy" id="117179"/>
    <lineage>
        <taxon>Eukaryota</taxon>
        <taxon>Fungi</taxon>
        <taxon>Dikarya</taxon>
        <taxon>Basidiomycota</taxon>
        <taxon>Ustilaginomycotina</taxon>
        <taxon>Exobasidiomycetes</taxon>
        <taxon>Tilletiales</taxon>
        <taxon>Tilletiaceae</taxon>
        <taxon>Tilletia</taxon>
    </lineage>
</organism>
<reference evidence="2" key="2">
    <citation type="journal article" date="2019" name="IMA Fungus">
        <title>Genome sequencing and comparison of five Tilletia species to identify candidate genes for the detection of regulated species infecting wheat.</title>
        <authorList>
            <person name="Nguyen H.D.T."/>
            <person name="Sultana T."/>
            <person name="Kesanakurti P."/>
            <person name="Hambleton S."/>
        </authorList>
    </citation>
    <scope>NUCLEOTIDE SEQUENCE</scope>
    <source>
        <strain evidence="2">DAOMC 236422</strain>
    </source>
</reference>
<dbReference type="EMBL" id="LWDG02000066">
    <property type="protein sequence ID" value="KAE8270039.1"/>
    <property type="molecule type" value="Genomic_DNA"/>
</dbReference>
<feature type="compositionally biased region" description="Pro residues" evidence="1">
    <location>
        <begin position="250"/>
        <end position="259"/>
    </location>
</feature>
<feature type="compositionally biased region" description="Low complexity" evidence="1">
    <location>
        <begin position="290"/>
        <end position="304"/>
    </location>
</feature>
<keyword evidence="3" id="KW-1185">Reference proteome</keyword>
<feature type="region of interest" description="Disordered" evidence="1">
    <location>
        <begin position="247"/>
        <end position="304"/>
    </location>
</feature>
<evidence type="ECO:0000313" key="2">
    <source>
        <dbReference type="EMBL" id="KAE8270039.1"/>
    </source>
</evidence>
<dbReference type="Proteomes" id="UP000078113">
    <property type="component" value="Unassembled WGS sequence"/>
</dbReference>